<gene>
    <name evidence="1" type="ORF">CN613_23515</name>
</gene>
<evidence type="ECO:0000313" key="2">
    <source>
        <dbReference type="Proteomes" id="UP000219775"/>
    </source>
</evidence>
<dbReference type="Proteomes" id="UP000219775">
    <property type="component" value="Unassembled WGS sequence"/>
</dbReference>
<reference evidence="1 2" key="1">
    <citation type="submission" date="2017-09" db="EMBL/GenBank/DDBJ databases">
        <title>Large-scale bioinformatics analysis of Bacillus genomes uncovers conserved roles of natural products in bacterial physiology.</title>
        <authorList>
            <consortium name="Agbiome Team Llc"/>
            <person name="Bleich R.M."/>
            <person name="Grubbs K.J."/>
            <person name="Santa Maria K.C."/>
            <person name="Allen S.E."/>
            <person name="Farag S."/>
            <person name="Shank E.A."/>
            <person name="Bowers A."/>
        </authorList>
    </citation>
    <scope>NUCLEOTIDE SEQUENCE [LARGE SCALE GENOMIC DNA]</scope>
    <source>
        <strain evidence="1 2">AFS009893</strain>
    </source>
</reference>
<protein>
    <submittedName>
        <fullName evidence="1">Uncharacterized protein</fullName>
    </submittedName>
</protein>
<dbReference type="RefSeq" id="WP_097969942.1">
    <property type="nucleotide sequence ID" value="NZ_NUBH01000049.1"/>
</dbReference>
<proteinExistence type="predicted"/>
<sequence length="194" mass="22049">MSLITIVETKDIVSIISDGQKTGLDGNIVGTGFQKFYATDNFFIAVGGSEAVARLLFEHFKEVNADKDYVKNLIDEQASQINHSYCMVFGDCTNKRSLYTVYNHFNNEFEVQNYIPESESYLPIIINSGHLKEAPIGLVKYKISQMVLKNKSNEEIIQVQKDFHQYAANNDPTVNSEIIPHIIYKQKITEQKSN</sequence>
<dbReference type="AlphaFoldDB" id="A0A2B5HKC1"/>
<dbReference type="EMBL" id="NUDP01000099">
    <property type="protein sequence ID" value="PEM66125.1"/>
    <property type="molecule type" value="Genomic_DNA"/>
</dbReference>
<name>A0A2B5HKC1_9BACI</name>
<evidence type="ECO:0000313" key="1">
    <source>
        <dbReference type="EMBL" id="PEM66125.1"/>
    </source>
</evidence>
<organism evidence="1 2">
    <name type="scientific">Bacillus pseudomycoides</name>
    <dbReference type="NCBI Taxonomy" id="64104"/>
    <lineage>
        <taxon>Bacteria</taxon>
        <taxon>Bacillati</taxon>
        <taxon>Bacillota</taxon>
        <taxon>Bacilli</taxon>
        <taxon>Bacillales</taxon>
        <taxon>Bacillaceae</taxon>
        <taxon>Bacillus</taxon>
        <taxon>Bacillus cereus group</taxon>
    </lineage>
</organism>
<accession>A0A2B5HKC1</accession>
<comment type="caution">
    <text evidence="1">The sequence shown here is derived from an EMBL/GenBank/DDBJ whole genome shotgun (WGS) entry which is preliminary data.</text>
</comment>